<gene>
    <name evidence="3" type="ORF">B0G92_0060</name>
    <name evidence="4" type="ORF">CLV50_1444</name>
</gene>
<dbReference type="Pfam" id="PF12969">
    <property type="entry name" value="DUF3857"/>
    <property type="match status" value="1"/>
</dbReference>
<organism evidence="4 6">
    <name type="scientific">Flavobacterium lindanitolerans</name>
    <dbReference type="NCBI Taxonomy" id="428988"/>
    <lineage>
        <taxon>Bacteria</taxon>
        <taxon>Pseudomonadati</taxon>
        <taxon>Bacteroidota</taxon>
        <taxon>Flavobacteriia</taxon>
        <taxon>Flavobacteriales</taxon>
        <taxon>Flavobacteriaceae</taxon>
        <taxon>Flavobacterium</taxon>
    </lineage>
</organism>
<reference evidence="4 6" key="2">
    <citation type="submission" date="2018-10" db="EMBL/GenBank/DDBJ databases">
        <title>Genomic Encyclopedia of Archaeal and Bacterial Type Strains, Phase II (KMG-II): from individual species to whole genera.</title>
        <authorList>
            <person name="Goeker M."/>
        </authorList>
    </citation>
    <scope>NUCLEOTIDE SEQUENCE [LARGE SCALE GENOMIC DNA]</scope>
    <source>
        <strain evidence="4 6">DSM 21886</strain>
    </source>
</reference>
<dbReference type="EMBL" id="PJND01000007">
    <property type="protein sequence ID" value="PKW28441.1"/>
    <property type="molecule type" value="Genomic_DNA"/>
</dbReference>
<dbReference type="InterPro" id="IPR038765">
    <property type="entry name" value="Papain-like_cys_pep_sf"/>
</dbReference>
<dbReference type="AlphaFoldDB" id="A0A497VAU5"/>
<reference evidence="3 5" key="1">
    <citation type="submission" date="2017-12" db="EMBL/GenBank/DDBJ databases">
        <title>Genomic Encyclopedia of Type Strains, Phase III (KMG-III): the genomes of soil and plant-associated and newly described type strains.</title>
        <authorList>
            <person name="Whitman W."/>
        </authorList>
    </citation>
    <scope>NUCLEOTIDE SEQUENCE [LARGE SCALE GENOMIC DNA]</scope>
    <source>
        <strain evidence="3 5">IP-10</strain>
    </source>
</reference>
<feature type="signal peptide" evidence="1">
    <location>
        <begin position="1"/>
        <end position="20"/>
    </location>
</feature>
<dbReference type="Proteomes" id="UP000233767">
    <property type="component" value="Unassembled WGS sequence"/>
</dbReference>
<dbReference type="SUPFAM" id="SSF54001">
    <property type="entry name" value="Cysteine proteinases"/>
    <property type="match status" value="1"/>
</dbReference>
<sequence>MKNLLFPLTIVLFFTTIAVAQDLGYTVANIPAELKENANAVIRLDQKNIVISSRKSMIMTNKRIVTVLNENGLSYMGLYEYFSGRERVKSIEAQFYNAFGKEIKKVKRKDFKENSVSEGSIITDNKLLHYDYTPTEYPFTVVFSSETETSNTAFIPRWYPVPGYFVSIEKANLNAKVAADLGFKYKEFNIPDNSNITKEVKADGVSFTATNLTAYKREDYAPAFNSYAPNVIMGLDYFHLEGVDGVATNWKDFGAWVYSNLLKGTDEIPLETQNKIKALVGDEKDPLKKARIVYKYVQDKTRYISIQLGIGGWKPMLAKDVDRLGYGDCKALTNYTRALLEVVNVPSYYTIIYGDTQKKDLIQDFVSIQGNHVILVVPVDNKMHWLECTSQKSPFGFQGDFTDNRLALVIKPEGGEIIRTKEYPTQENTQISKGNYTIDENGNISGNILIKSKGTQYDNKFMYENSSNDDLTKFYKKYFWNIGNLKMKKMNLLNNKEDIEFSEDIALEAADYGKINNGKMIFVINAYNQLSNVPQRYRQRTSSIEMERGYYDYDEITIDLPKGAGIEAKPDNVNIKSEFGEYKTELVVINESQIVYKRTFQSNPGLYDKKDYENFRKFREQIAKNDNAKIVLVKN</sequence>
<protein>
    <submittedName>
        <fullName evidence="4">Uncharacterized protein DUF3857</fullName>
    </submittedName>
</protein>
<evidence type="ECO:0000313" key="6">
    <source>
        <dbReference type="Proteomes" id="UP000275027"/>
    </source>
</evidence>
<evidence type="ECO:0000256" key="1">
    <source>
        <dbReference type="SAM" id="SignalP"/>
    </source>
</evidence>
<proteinExistence type="predicted"/>
<evidence type="ECO:0000259" key="2">
    <source>
        <dbReference type="Pfam" id="PF12969"/>
    </source>
</evidence>
<keyword evidence="5" id="KW-1185">Reference proteome</keyword>
<dbReference type="Proteomes" id="UP000275027">
    <property type="component" value="Unassembled WGS sequence"/>
</dbReference>
<dbReference type="EMBL" id="RCCB01000010">
    <property type="protein sequence ID" value="RLJ36054.1"/>
    <property type="molecule type" value="Genomic_DNA"/>
</dbReference>
<dbReference type="InterPro" id="IPR024618">
    <property type="entry name" value="DUF3857"/>
</dbReference>
<feature type="chain" id="PRO_5019748671" evidence="1">
    <location>
        <begin position="21"/>
        <end position="635"/>
    </location>
</feature>
<feature type="domain" description="DUF3857" evidence="2">
    <location>
        <begin position="56"/>
        <end position="214"/>
    </location>
</feature>
<evidence type="ECO:0000313" key="5">
    <source>
        <dbReference type="Proteomes" id="UP000233767"/>
    </source>
</evidence>
<name>A0A497VAU5_9FLAO</name>
<accession>A0A497VAU5</accession>
<dbReference type="Gene3D" id="3.10.620.30">
    <property type="match status" value="1"/>
</dbReference>
<dbReference type="Gene3D" id="2.60.120.1130">
    <property type="match status" value="1"/>
</dbReference>
<dbReference type="RefSeq" id="WP_101470675.1">
    <property type="nucleotide sequence ID" value="NZ_PJND01000007.1"/>
</dbReference>
<comment type="caution">
    <text evidence="4">The sequence shown here is derived from an EMBL/GenBank/DDBJ whole genome shotgun (WGS) entry which is preliminary data.</text>
</comment>
<evidence type="ECO:0000313" key="3">
    <source>
        <dbReference type="EMBL" id="PKW28441.1"/>
    </source>
</evidence>
<evidence type="ECO:0000313" key="4">
    <source>
        <dbReference type="EMBL" id="RLJ36054.1"/>
    </source>
</evidence>
<dbReference type="Gene3D" id="2.60.40.3140">
    <property type="match status" value="1"/>
</dbReference>
<keyword evidence="1" id="KW-0732">Signal</keyword>